<evidence type="ECO:0000313" key="1">
    <source>
        <dbReference type="EMBL" id="KAL3665123.1"/>
    </source>
</evidence>
<dbReference type="EMBL" id="JBIMZQ010000021">
    <property type="protein sequence ID" value="KAL3665123.1"/>
    <property type="molecule type" value="Genomic_DNA"/>
</dbReference>
<accession>A0ABD3FED1</accession>
<keyword evidence="2" id="KW-1185">Reference proteome</keyword>
<proteinExistence type="predicted"/>
<dbReference type="AlphaFoldDB" id="A0ABD3FED1"/>
<name>A0ABD3FED1_9STRA</name>
<gene>
    <name evidence="1" type="ORF">V7S43_009755</name>
</gene>
<sequence>MALALRCVGLLDYIKEKRGIPTHPAYERMVEQEDGFSDSYMDMNHMMYTITCGEVVLSTDKARTRSGRAAVEFLTRFGFLYEDENEQLQFPSSMHMKIWLYSKRPDPLQKVLNFSQDDFVAACIKRMWAGALQRYATANTCNSTRERQMQMELYDATVPCLPRNVLVTPGCRTNDGKGCNDLVIRGSSIFWLWKLLVNEDDDFAPTKRFETLGKSYGRFTGSFKYVLIDFRQNKRIGHEKDGFLYVPFEDSYKKALISGLGKPVTTVELSGR</sequence>
<organism evidence="1 2">
    <name type="scientific">Phytophthora oleae</name>
    <dbReference type="NCBI Taxonomy" id="2107226"/>
    <lineage>
        <taxon>Eukaryota</taxon>
        <taxon>Sar</taxon>
        <taxon>Stramenopiles</taxon>
        <taxon>Oomycota</taxon>
        <taxon>Peronosporomycetes</taxon>
        <taxon>Peronosporales</taxon>
        <taxon>Peronosporaceae</taxon>
        <taxon>Phytophthora</taxon>
    </lineage>
</organism>
<reference evidence="1 2" key="1">
    <citation type="submission" date="2024-09" db="EMBL/GenBank/DDBJ databases">
        <title>Genome sequencing and assembly of Phytophthora oleae, isolate VK10A, causative agent of rot of olive drupes.</title>
        <authorList>
            <person name="Conti Taguali S."/>
            <person name="Riolo M."/>
            <person name="La Spada F."/>
            <person name="Cacciola S.O."/>
            <person name="Dionisio G."/>
        </authorList>
    </citation>
    <scope>NUCLEOTIDE SEQUENCE [LARGE SCALE GENOMIC DNA]</scope>
    <source>
        <strain evidence="1 2">VK10A</strain>
    </source>
</reference>
<comment type="caution">
    <text evidence="1">The sequence shown here is derived from an EMBL/GenBank/DDBJ whole genome shotgun (WGS) entry which is preliminary data.</text>
</comment>
<protein>
    <submittedName>
        <fullName evidence="1">Uncharacterized protein</fullName>
    </submittedName>
</protein>
<evidence type="ECO:0000313" key="2">
    <source>
        <dbReference type="Proteomes" id="UP001632037"/>
    </source>
</evidence>
<dbReference type="Proteomes" id="UP001632037">
    <property type="component" value="Unassembled WGS sequence"/>
</dbReference>